<sequence length="227" mass="25291">LNRFNGNGNGNKNEWYTVGEEKKTLKKNVGKRLILTPVQSGGAILLIPIFAGLSSLGSLMYGSASVYNAIQNSKRKKGVFSCNILHKKPLAIECGILNLDVSSGNGSHWVAFYKIKDKDEYFDSFESVTLSLTGNTTTLSVHYCPFIDVYDDSEIALLNLQTYNTFPNIDVLHGIEDIKNQILTQIDDFNNDIDYGIKSTEKITFDIGIDQIDFRTTIFSNGTIRIN</sequence>
<feature type="non-terminal residue" evidence="2">
    <location>
        <position position="1"/>
    </location>
</feature>
<dbReference type="AlphaFoldDB" id="A0A6G0VHE6"/>
<accession>A0A6G0VHE6</accession>
<evidence type="ECO:0000313" key="2">
    <source>
        <dbReference type="EMBL" id="KAF0683312.1"/>
    </source>
</evidence>
<feature type="transmembrane region" description="Helical" evidence="1">
    <location>
        <begin position="43"/>
        <end position="67"/>
    </location>
</feature>
<dbReference type="OrthoDB" id="7696912at2759"/>
<evidence type="ECO:0000313" key="3">
    <source>
        <dbReference type="Proteomes" id="UP000478052"/>
    </source>
</evidence>
<gene>
    <name evidence="2" type="ORF">FWK35_00035233</name>
</gene>
<organism evidence="2 3">
    <name type="scientific">Aphis craccivora</name>
    <name type="common">Cowpea aphid</name>
    <dbReference type="NCBI Taxonomy" id="307492"/>
    <lineage>
        <taxon>Eukaryota</taxon>
        <taxon>Metazoa</taxon>
        <taxon>Ecdysozoa</taxon>
        <taxon>Arthropoda</taxon>
        <taxon>Hexapoda</taxon>
        <taxon>Insecta</taxon>
        <taxon>Pterygota</taxon>
        <taxon>Neoptera</taxon>
        <taxon>Paraneoptera</taxon>
        <taxon>Hemiptera</taxon>
        <taxon>Sternorrhyncha</taxon>
        <taxon>Aphidomorpha</taxon>
        <taxon>Aphidoidea</taxon>
        <taxon>Aphididae</taxon>
        <taxon>Aphidini</taxon>
        <taxon>Aphis</taxon>
        <taxon>Aphis</taxon>
    </lineage>
</organism>
<keyword evidence="1" id="KW-0472">Membrane</keyword>
<dbReference type="Proteomes" id="UP000478052">
    <property type="component" value="Unassembled WGS sequence"/>
</dbReference>
<keyword evidence="1" id="KW-0812">Transmembrane</keyword>
<protein>
    <submittedName>
        <fullName evidence="2">Uncharacterized protein</fullName>
    </submittedName>
</protein>
<dbReference type="EMBL" id="VUJU01017396">
    <property type="protein sequence ID" value="KAF0683312.1"/>
    <property type="molecule type" value="Genomic_DNA"/>
</dbReference>
<proteinExistence type="predicted"/>
<feature type="non-terminal residue" evidence="2">
    <location>
        <position position="227"/>
    </location>
</feature>
<reference evidence="2 3" key="1">
    <citation type="submission" date="2019-08" db="EMBL/GenBank/DDBJ databases">
        <title>Whole genome of Aphis craccivora.</title>
        <authorList>
            <person name="Voronova N.V."/>
            <person name="Shulinski R.S."/>
            <person name="Bandarenka Y.V."/>
            <person name="Zhorov D.G."/>
            <person name="Warner D."/>
        </authorList>
    </citation>
    <scope>NUCLEOTIDE SEQUENCE [LARGE SCALE GENOMIC DNA]</scope>
    <source>
        <strain evidence="2">180601</strain>
        <tissue evidence="2">Whole Body</tissue>
    </source>
</reference>
<comment type="caution">
    <text evidence="2">The sequence shown here is derived from an EMBL/GenBank/DDBJ whole genome shotgun (WGS) entry which is preliminary data.</text>
</comment>
<keyword evidence="3" id="KW-1185">Reference proteome</keyword>
<keyword evidence="1" id="KW-1133">Transmembrane helix</keyword>
<name>A0A6G0VHE6_APHCR</name>
<evidence type="ECO:0000256" key="1">
    <source>
        <dbReference type="SAM" id="Phobius"/>
    </source>
</evidence>